<gene>
    <name evidence="1" type="ORF">H9W84_01100</name>
</gene>
<dbReference type="AlphaFoldDB" id="A0A9X1UPT5"/>
<accession>A0A9X1UPT5</accession>
<evidence type="ECO:0000313" key="2">
    <source>
        <dbReference type="Proteomes" id="UP001139238"/>
    </source>
</evidence>
<reference evidence="1" key="1">
    <citation type="submission" date="2021-08" db="EMBL/GenBank/DDBJ databases">
        <title>Complete genome sequence of Moraxella sp strain PS-22.</title>
        <authorList>
            <person name="Das S.K."/>
        </authorList>
    </citation>
    <scope>NUCLEOTIDE SEQUENCE</scope>
    <source>
        <strain evidence="1">PS-22</strain>
    </source>
</reference>
<name>A0A9X1UPT5_9GAMM</name>
<dbReference type="RefSeq" id="WP_239741350.1">
    <property type="nucleotide sequence ID" value="NZ_JACSYB010000001.1"/>
</dbReference>
<organism evidence="1 2">
    <name type="scientific">Moraxella tetraodonis</name>
    <dbReference type="NCBI Taxonomy" id="2767221"/>
    <lineage>
        <taxon>Bacteria</taxon>
        <taxon>Pseudomonadati</taxon>
        <taxon>Pseudomonadota</taxon>
        <taxon>Gammaproteobacteria</taxon>
        <taxon>Moraxellales</taxon>
        <taxon>Moraxellaceae</taxon>
        <taxon>Moraxella</taxon>
    </lineage>
</organism>
<proteinExistence type="predicted"/>
<keyword evidence="2" id="KW-1185">Reference proteome</keyword>
<sequence length="70" mass="7870">MKQHNDNQNDFYAIFADGELIVSKELGFLHTLDFAENAAELLRAVNPNKFILIQRAIIAGDTVTGYENVM</sequence>
<dbReference type="EMBL" id="JACSYB010000001">
    <property type="protein sequence ID" value="MCG8146737.1"/>
    <property type="molecule type" value="Genomic_DNA"/>
</dbReference>
<comment type="caution">
    <text evidence="1">The sequence shown here is derived from an EMBL/GenBank/DDBJ whole genome shotgun (WGS) entry which is preliminary data.</text>
</comment>
<dbReference type="Proteomes" id="UP001139238">
    <property type="component" value="Unassembled WGS sequence"/>
</dbReference>
<evidence type="ECO:0000313" key="1">
    <source>
        <dbReference type="EMBL" id="MCG8146737.1"/>
    </source>
</evidence>
<protein>
    <submittedName>
        <fullName evidence="1">Uncharacterized protein</fullName>
    </submittedName>
</protein>